<dbReference type="AlphaFoldDB" id="A0A645AEL5"/>
<sequence>MNTSNLEWDRIFSKEGRVFLEPIPQFDAIAAEFNRAQCHRVLDLGCGTGRHSVAFAARGFDVTATDISMNGLAQTRSWLAEVGKTAPLACVDTRDALPFPSASFDAVFTNRVIHHALLARVRLAISEIHRLLRPHGLAYISLPGRNKEDIGGVQIEPGTFIPQDGSEKGLPHHLFTEEELYVEFAAFKIRQVEVLTQNYGYALLLEKE</sequence>
<name>A0A645AEL5_9ZZZZ</name>
<dbReference type="PANTHER" id="PTHR43464:SF83">
    <property type="entry name" value="MALONYL-[ACYL-CARRIER PROTEIN] O-METHYLTRANSFERASE"/>
    <property type="match status" value="1"/>
</dbReference>
<proteinExistence type="predicted"/>
<dbReference type="GO" id="GO:0008757">
    <property type="term" value="F:S-adenosylmethionine-dependent methyltransferase activity"/>
    <property type="evidence" value="ECO:0007669"/>
    <property type="project" value="InterPro"/>
</dbReference>
<organism evidence="2">
    <name type="scientific">bioreactor metagenome</name>
    <dbReference type="NCBI Taxonomy" id="1076179"/>
    <lineage>
        <taxon>unclassified sequences</taxon>
        <taxon>metagenomes</taxon>
        <taxon>ecological metagenomes</taxon>
    </lineage>
</organism>
<dbReference type="EC" id="2.1.1.163" evidence="2"/>
<accession>A0A645AEL5</accession>
<reference evidence="2" key="1">
    <citation type="submission" date="2019-08" db="EMBL/GenBank/DDBJ databases">
        <authorList>
            <person name="Kucharzyk K."/>
            <person name="Murdoch R.W."/>
            <person name="Higgins S."/>
            <person name="Loffler F."/>
        </authorList>
    </citation>
    <scope>NUCLEOTIDE SEQUENCE</scope>
</reference>
<dbReference type="GO" id="GO:0043770">
    <property type="term" value="F:demethylmenaquinone methyltransferase activity"/>
    <property type="evidence" value="ECO:0007669"/>
    <property type="project" value="UniProtKB-EC"/>
</dbReference>
<comment type="caution">
    <text evidence="2">The sequence shown here is derived from an EMBL/GenBank/DDBJ whole genome shotgun (WGS) entry which is preliminary data.</text>
</comment>
<protein>
    <submittedName>
        <fullName evidence="2">Ubiquinone/menaquinone biosynthesis C-methyltransferase UbiE</fullName>
        <ecNumber evidence="2">2.1.1.163</ecNumber>
    </submittedName>
</protein>
<dbReference type="InterPro" id="IPR013216">
    <property type="entry name" value="Methyltransf_11"/>
</dbReference>
<dbReference type="GO" id="GO:0032259">
    <property type="term" value="P:methylation"/>
    <property type="evidence" value="ECO:0007669"/>
    <property type="project" value="UniProtKB-KW"/>
</dbReference>
<keyword evidence="2" id="KW-0489">Methyltransferase</keyword>
<evidence type="ECO:0000259" key="1">
    <source>
        <dbReference type="Pfam" id="PF08241"/>
    </source>
</evidence>
<keyword evidence="2" id="KW-0830">Ubiquinone</keyword>
<dbReference type="Gene3D" id="3.40.50.150">
    <property type="entry name" value="Vaccinia Virus protein VP39"/>
    <property type="match status" value="1"/>
</dbReference>
<dbReference type="Pfam" id="PF08241">
    <property type="entry name" value="Methyltransf_11"/>
    <property type="match status" value="1"/>
</dbReference>
<dbReference type="SUPFAM" id="SSF53335">
    <property type="entry name" value="S-adenosyl-L-methionine-dependent methyltransferases"/>
    <property type="match status" value="1"/>
</dbReference>
<gene>
    <name evidence="2" type="primary">ubiE_82</name>
    <name evidence="2" type="ORF">SDC9_98350</name>
</gene>
<dbReference type="InterPro" id="IPR029063">
    <property type="entry name" value="SAM-dependent_MTases_sf"/>
</dbReference>
<feature type="domain" description="Methyltransferase type 11" evidence="1">
    <location>
        <begin position="42"/>
        <end position="140"/>
    </location>
</feature>
<dbReference type="EMBL" id="VSSQ01013488">
    <property type="protein sequence ID" value="MPM51600.1"/>
    <property type="molecule type" value="Genomic_DNA"/>
</dbReference>
<dbReference type="PANTHER" id="PTHR43464">
    <property type="entry name" value="METHYLTRANSFERASE"/>
    <property type="match status" value="1"/>
</dbReference>
<evidence type="ECO:0000313" key="2">
    <source>
        <dbReference type="EMBL" id="MPM51600.1"/>
    </source>
</evidence>
<dbReference type="CDD" id="cd02440">
    <property type="entry name" value="AdoMet_MTases"/>
    <property type="match status" value="1"/>
</dbReference>
<keyword evidence="2" id="KW-0808">Transferase</keyword>